<protein>
    <submittedName>
        <fullName evidence="2">Uncharacterized protein</fullName>
    </submittedName>
</protein>
<accession>A0A3P3XNX1</accession>
<dbReference type="Gene3D" id="1.10.287.1260">
    <property type="match status" value="1"/>
</dbReference>
<name>A0A3P3XNX1_9SPIR</name>
<feature type="transmembrane region" description="Helical" evidence="1">
    <location>
        <begin position="18"/>
        <end position="39"/>
    </location>
</feature>
<keyword evidence="1" id="KW-0812">Transmembrane</keyword>
<keyword evidence="1" id="KW-0472">Membrane</keyword>
<feature type="transmembrane region" description="Helical" evidence="1">
    <location>
        <begin position="106"/>
        <end position="131"/>
    </location>
</feature>
<evidence type="ECO:0000256" key="1">
    <source>
        <dbReference type="SAM" id="Phobius"/>
    </source>
</evidence>
<proteinExistence type="predicted"/>
<gene>
    <name evidence="2" type="ORF">SPIRO4BDMA_40516</name>
</gene>
<feature type="transmembrane region" description="Helical" evidence="1">
    <location>
        <begin position="175"/>
        <end position="197"/>
    </location>
</feature>
<evidence type="ECO:0000313" key="2">
    <source>
        <dbReference type="EMBL" id="SLM17944.1"/>
    </source>
</evidence>
<sequence length="228" mass="24370">MNGIIDSVWQWIDDLPSAIGAALILIVGWGVAKILKIIVPKLLAWLKFDVLAGKVGVNEFLRKGHVQYAPSKLVGVFLYWIVMLFALAEAASALDQRAAESIRSWLLGAIPTILASGITAVIGILIVNFFSNFVLTIMNNAGVGSGTLVQRLIRVVGYIIVVVMVVDQLGLGQSIISILLLLLIGSVALGVAIAIGLGCKDMARQYVENIIAAIQERERASHGTDLEG</sequence>
<keyword evidence="1" id="KW-1133">Transmembrane helix</keyword>
<dbReference type="InterPro" id="IPR008910">
    <property type="entry name" value="MSC_TM_helix"/>
</dbReference>
<feature type="transmembrane region" description="Helical" evidence="1">
    <location>
        <begin position="152"/>
        <end position="169"/>
    </location>
</feature>
<dbReference type="Pfam" id="PF05552">
    <property type="entry name" value="MS_channel_1st_1"/>
    <property type="match status" value="1"/>
</dbReference>
<organism evidence="2">
    <name type="scientific">uncultured spirochete</name>
    <dbReference type="NCBI Taxonomy" id="156406"/>
    <lineage>
        <taxon>Bacteria</taxon>
        <taxon>Pseudomonadati</taxon>
        <taxon>Spirochaetota</taxon>
        <taxon>Spirochaetia</taxon>
        <taxon>Spirochaetales</taxon>
        <taxon>environmental samples</taxon>
    </lineage>
</organism>
<dbReference type="EMBL" id="FWDO01000004">
    <property type="protein sequence ID" value="SLM17944.1"/>
    <property type="molecule type" value="Genomic_DNA"/>
</dbReference>
<reference evidence="2" key="1">
    <citation type="submission" date="2017-02" db="EMBL/GenBank/DDBJ databases">
        <authorList>
            <person name="Regsiter A."/>
            <person name="William W."/>
        </authorList>
    </citation>
    <scope>NUCLEOTIDE SEQUENCE</scope>
    <source>
        <strain evidence="2">BdmA 4</strain>
    </source>
</reference>
<dbReference type="AlphaFoldDB" id="A0A3P3XNX1"/>
<feature type="transmembrane region" description="Helical" evidence="1">
    <location>
        <begin position="73"/>
        <end position="94"/>
    </location>
</feature>